<sequence length="422" mass="45967">MSASPRPDDPSSQDDTPGVDWSPLWPHWDRRAALAPGAGAPPLPPQRAFALIARAAEPFRAGTRFMALPDVRFYRDGAQLRAPGDLLPGAEDRDDPQRYLQRLRERLDGARFQLRVAHPLFLDYPLWARTRALLAPLFARLGLPALPVEASLWIGDADAATLGLRLAPRHVLIQLPLLGACALRSWRTRPAPGRAPAHSLRARPGEALCWPGRHWHELGDEGGCLGLALRVPVRGGDAMIAAKDALADSVDAELGADERVAMLDFPPPRAQRGATALAPLARVAAAMRTAVADGELERSLRAGWLERVSAGALEPVPVPRAPSRLRAGDEVECDPRNPLLRLREDAGWRWAVAGHSFAMPDHPRLDRLLAQLRSGEAARVSALCARESGHESGRGVDPDLVAVLQRLYELRGLRRRGDVEDA</sequence>
<dbReference type="KEGG" id="lez:GLE_4961"/>
<evidence type="ECO:0000256" key="1">
    <source>
        <dbReference type="SAM" id="MobiDB-lite"/>
    </source>
</evidence>
<protein>
    <submittedName>
        <fullName evidence="2">Uncharacterized protein</fullName>
    </submittedName>
</protein>
<evidence type="ECO:0000313" key="3">
    <source>
        <dbReference type="Proteomes" id="UP000061569"/>
    </source>
</evidence>
<name>A0A0S2DNZ2_LYSEN</name>
<gene>
    <name evidence="2" type="ORF">GLE_4961</name>
</gene>
<dbReference type="Proteomes" id="UP000061569">
    <property type="component" value="Chromosome"/>
</dbReference>
<proteinExistence type="predicted"/>
<dbReference type="EMBL" id="CP013140">
    <property type="protein sequence ID" value="ALN60302.1"/>
    <property type="molecule type" value="Genomic_DNA"/>
</dbReference>
<reference evidence="2 3" key="1">
    <citation type="submission" date="2015-11" db="EMBL/GenBank/DDBJ databases">
        <title>Genome sequences of Lysobacter enzymogenes strain C3 and Lysobacter antibioticus ATCC 29479.</title>
        <authorList>
            <person name="Kobayashi D.Y."/>
        </authorList>
    </citation>
    <scope>NUCLEOTIDE SEQUENCE [LARGE SCALE GENOMIC DNA]</scope>
    <source>
        <strain evidence="2 3">C3</strain>
    </source>
</reference>
<dbReference type="AlphaFoldDB" id="A0A0S2DNZ2"/>
<evidence type="ECO:0000313" key="2">
    <source>
        <dbReference type="EMBL" id="ALN60302.1"/>
    </source>
</evidence>
<dbReference type="OrthoDB" id="3864070at2"/>
<organism evidence="2 3">
    <name type="scientific">Lysobacter enzymogenes</name>
    <dbReference type="NCBI Taxonomy" id="69"/>
    <lineage>
        <taxon>Bacteria</taxon>
        <taxon>Pseudomonadati</taxon>
        <taxon>Pseudomonadota</taxon>
        <taxon>Gammaproteobacteria</taxon>
        <taxon>Lysobacterales</taxon>
        <taxon>Lysobacteraceae</taxon>
        <taxon>Lysobacter</taxon>
    </lineage>
</organism>
<accession>A0A0S2DNZ2</accession>
<dbReference type="STRING" id="69.GLE_4961"/>
<dbReference type="PATRIC" id="fig|69.6.peg.4888"/>
<feature type="region of interest" description="Disordered" evidence="1">
    <location>
        <begin position="1"/>
        <end position="23"/>
    </location>
</feature>